<sequence length="49" mass="5675">MLARIVYYRENTLPEELVVAVNSIEKAEKIAREKMGEFKAVDFEVEMIA</sequence>
<protein>
    <submittedName>
        <fullName evidence="1">Uncharacterized protein</fullName>
    </submittedName>
</protein>
<keyword evidence="2" id="KW-1185">Reference proteome</keyword>
<accession>B6YWZ2</accession>
<dbReference type="Proteomes" id="UP000002727">
    <property type="component" value="Chromosome"/>
</dbReference>
<dbReference type="AlphaFoldDB" id="B6YWZ2"/>
<dbReference type="PATRIC" id="fig|523850.10.peg.1125"/>
<organism evidence="1 2">
    <name type="scientific">Thermococcus onnurineus (strain NA1)</name>
    <dbReference type="NCBI Taxonomy" id="523850"/>
    <lineage>
        <taxon>Archaea</taxon>
        <taxon>Methanobacteriati</taxon>
        <taxon>Methanobacteriota</taxon>
        <taxon>Thermococci</taxon>
        <taxon>Thermococcales</taxon>
        <taxon>Thermococcaceae</taxon>
        <taxon>Thermococcus</taxon>
    </lineage>
</organism>
<evidence type="ECO:0000313" key="1">
    <source>
        <dbReference type="EMBL" id="ACJ16605.1"/>
    </source>
</evidence>
<dbReference type="KEGG" id="ton:TON_1117"/>
<reference evidence="1 2" key="1">
    <citation type="journal article" date="2008" name="J. Bacteriol.">
        <title>The complete genome sequence of Thermococcus onnurineus NA1 reveals a mixed heterotrophic and carboxydotrophic metabolism.</title>
        <authorList>
            <person name="Lee H.S."/>
            <person name="Kang S.G."/>
            <person name="Bae S.S."/>
            <person name="Lim J.K."/>
            <person name="Cho Y."/>
            <person name="Kim Y.J."/>
            <person name="Jeon J.H."/>
            <person name="Cha S.S."/>
            <person name="Kwon K.K."/>
            <person name="Kim H.T."/>
            <person name="Park C.J."/>
            <person name="Lee H.W."/>
            <person name="Kim S.I."/>
            <person name="Chun J."/>
            <person name="Colwell R.R."/>
            <person name="Kim S.J."/>
            <person name="Lee J.H."/>
        </authorList>
    </citation>
    <scope>NUCLEOTIDE SEQUENCE [LARGE SCALE GENOMIC DNA]</scope>
    <source>
        <strain evidence="1 2">NA1</strain>
    </source>
</reference>
<dbReference type="EMBL" id="CP000855">
    <property type="protein sequence ID" value="ACJ16605.1"/>
    <property type="molecule type" value="Genomic_DNA"/>
</dbReference>
<gene>
    <name evidence="1" type="ordered locus">TON_1117</name>
</gene>
<dbReference type="GeneID" id="58786852"/>
<dbReference type="eggNOG" id="arCOG08607">
    <property type="taxonomic scope" value="Archaea"/>
</dbReference>
<proteinExistence type="predicted"/>
<dbReference type="RefSeq" id="WP_012572077.1">
    <property type="nucleotide sequence ID" value="NC_011529.1"/>
</dbReference>
<name>B6YWZ2_THEON</name>
<dbReference type="OrthoDB" id="91593at2157"/>
<evidence type="ECO:0000313" key="2">
    <source>
        <dbReference type="Proteomes" id="UP000002727"/>
    </source>
</evidence>
<dbReference type="HOGENOM" id="CLU_210078_0_0_2"/>